<organism evidence="2 3">
    <name type="scientific">Evansella cellulosilytica (strain ATCC 21833 / DSM 2522 / FERM P-1141 / JCM 9156 / N-4)</name>
    <name type="common">Bacillus cellulosilyticus</name>
    <dbReference type="NCBI Taxonomy" id="649639"/>
    <lineage>
        <taxon>Bacteria</taxon>
        <taxon>Bacillati</taxon>
        <taxon>Bacillota</taxon>
        <taxon>Bacilli</taxon>
        <taxon>Bacillales</taxon>
        <taxon>Bacillaceae</taxon>
        <taxon>Evansella</taxon>
    </lineage>
</organism>
<keyword evidence="1" id="KW-0812">Transmembrane</keyword>
<dbReference type="KEGG" id="bco:Bcell_3880"/>
<evidence type="ECO:0000256" key="1">
    <source>
        <dbReference type="SAM" id="Phobius"/>
    </source>
</evidence>
<keyword evidence="1" id="KW-1133">Transmembrane helix</keyword>
<dbReference type="HOGENOM" id="CLU_1217828_0_0_9"/>
<dbReference type="RefSeq" id="WP_013490449.1">
    <property type="nucleotide sequence ID" value="NC_014829.1"/>
</dbReference>
<feature type="transmembrane region" description="Helical" evidence="1">
    <location>
        <begin position="57"/>
        <end position="77"/>
    </location>
</feature>
<feature type="transmembrane region" description="Helical" evidence="1">
    <location>
        <begin position="89"/>
        <end position="110"/>
    </location>
</feature>
<name>E6TUW7_EVAC2</name>
<feature type="transmembrane region" description="Helical" evidence="1">
    <location>
        <begin position="125"/>
        <end position="149"/>
    </location>
</feature>
<accession>E6TUW7</accession>
<dbReference type="EMBL" id="CP002394">
    <property type="protein sequence ID" value="ADU32119.1"/>
    <property type="molecule type" value="Genomic_DNA"/>
</dbReference>
<dbReference type="Proteomes" id="UP000001401">
    <property type="component" value="Chromosome"/>
</dbReference>
<keyword evidence="1" id="KW-0472">Membrane</keyword>
<sequence>MSDWWDIRPDGSGGYYAYAPISMTPLVVFAIIIYFYANYIDAPLREATDQVLVMYFSFVRGYFILFILLFIVGLIVWKKVSNNFIRIPMNLVTYFSFFILCSYVFSWGLVNMNTYELPATMDYPIFYAIFFAIYLIVVHVVLALIWIFIGKDWMEDVAEDRDYEKNEKKRKRKFQKKMGRKTGFSAIIYNSYKRKKNNITEERVQYGNSWFLERRKDGILIQRKKIN</sequence>
<keyword evidence="3" id="KW-1185">Reference proteome</keyword>
<reference evidence="2 3" key="1">
    <citation type="submission" date="2010-12" db="EMBL/GenBank/DDBJ databases">
        <title>Complete sequence of Bacillus cellulosilyticus DSM 2522.</title>
        <authorList>
            <consortium name="US DOE Joint Genome Institute"/>
            <person name="Lucas S."/>
            <person name="Copeland A."/>
            <person name="Lapidus A."/>
            <person name="Cheng J.-F."/>
            <person name="Bruce D."/>
            <person name="Goodwin L."/>
            <person name="Pitluck S."/>
            <person name="Chertkov O."/>
            <person name="Detter J.C."/>
            <person name="Han C."/>
            <person name="Tapia R."/>
            <person name="Land M."/>
            <person name="Hauser L."/>
            <person name="Jeffries C."/>
            <person name="Kyrpides N."/>
            <person name="Ivanova N."/>
            <person name="Mikhailova N."/>
            <person name="Brumm P."/>
            <person name="Mead D."/>
            <person name="Woyke T."/>
        </authorList>
    </citation>
    <scope>NUCLEOTIDE SEQUENCE [LARGE SCALE GENOMIC DNA]</scope>
    <source>
        <strain evidence="3">ATCC 21833 / DSM 2522 / FERM P-1141 / JCM 9156 / N-4</strain>
    </source>
</reference>
<protein>
    <submittedName>
        <fullName evidence="2">Uncharacterized protein</fullName>
    </submittedName>
</protein>
<evidence type="ECO:0000313" key="2">
    <source>
        <dbReference type="EMBL" id="ADU32119.1"/>
    </source>
</evidence>
<dbReference type="AlphaFoldDB" id="E6TUW7"/>
<feature type="transmembrane region" description="Helical" evidence="1">
    <location>
        <begin position="15"/>
        <end position="37"/>
    </location>
</feature>
<proteinExistence type="predicted"/>
<evidence type="ECO:0000313" key="3">
    <source>
        <dbReference type="Proteomes" id="UP000001401"/>
    </source>
</evidence>
<gene>
    <name evidence="2" type="ordered locus">Bcell_3880</name>
</gene>